<evidence type="ECO:0000256" key="1">
    <source>
        <dbReference type="SAM" id="MobiDB-lite"/>
    </source>
</evidence>
<accession>A0AB35T5Q1</accession>
<feature type="region of interest" description="Disordered" evidence="1">
    <location>
        <begin position="204"/>
        <end position="225"/>
    </location>
</feature>
<gene>
    <name evidence="2" type="ORF">SIL72_14370</name>
</gene>
<protein>
    <submittedName>
        <fullName evidence="2">Uncharacterized protein</fullName>
    </submittedName>
</protein>
<sequence>MGQRIVRELGLEDGNDTLGRWMAHRIAELMEKSEQAEDEGVREESRRECSDLILRIWSRRSGWPYGQPLAKIASALKDLAAERSRYIMRPKEPKERSWSGVLPLLEEIHRSEQWIYRDAALASIPPEDLDEAKSWLEEHGEDMPEEESGTLGRVVEMAERTRSEFFRLGNTSTTPHFGTLAEEERTRLVKEALEELDAERLRLRELASQERESEVTDENDELSTE</sequence>
<dbReference type="Proteomes" id="UP001281130">
    <property type="component" value="Unassembled WGS sequence"/>
</dbReference>
<name>A0AB35T5Q1_RUBRA</name>
<feature type="compositionally biased region" description="Acidic residues" evidence="1">
    <location>
        <begin position="215"/>
        <end position="225"/>
    </location>
</feature>
<dbReference type="RefSeq" id="WP_143534076.1">
    <property type="nucleotide sequence ID" value="NZ_JAWXXX010000001.1"/>
</dbReference>
<organism evidence="2 3">
    <name type="scientific">Rubrobacter radiotolerans</name>
    <name type="common">Arthrobacter radiotolerans</name>
    <dbReference type="NCBI Taxonomy" id="42256"/>
    <lineage>
        <taxon>Bacteria</taxon>
        <taxon>Bacillati</taxon>
        <taxon>Actinomycetota</taxon>
        <taxon>Rubrobacteria</taxon>
        <taxon>Rubrobacterales</taxon>
        <taxon>Rubrobacteraceae</taxon>
        <taxon>Rubrobacter</taxon>
    </lineage>
</organism>
<evidence type="ECO:0000313" key="3">
    <source>
        <dbReference type="Proteomes" id="UP001281130"/>
    </source>
</evidence>
<evidence type="ECO:0000313" key="2">
    <source>
        <dbReference type="EMBL" id="MDX5895209.1"/>
    </source>
</evidence>
<dbReference type="AlphaFoldDB" id="A0AB35T5Q1"/>
<comment type="caution">
    <text evidence="2">The sequence shown here is derived from an EMBL/GenBank/DDBJ whole genome shotgun (WGS) entry which is preliminary data.</text>
</comment>
<dbReference type="EMBL" id="JAWXXX010000001">
    <property type="protein sequence ID" value="MDX5895209.1"/>
    <property type="molecule type" value="Genomic_DNA"/>
</dbReference>
<proteinExistence type="predicted"/>
<reference evidence="2" key="1">
    <citation type="submission" date="2023-11" db="EMBL/GenBank/DDBJ databases">
        <title>MicrobeMod: A computational toolkit for identifying prokaryotic methylation and restriction-modification with nanopore sequencing.</title>
        <authorList>
            <person name="Crits-Christoph A."/>
            <person name="Kang S.C."/>
            <person name="Lee H."/>
            <person name="Ostrov N."/>
        </authorList>
    </citation>
    <scope>NUCLEOTIDE SEQUENCE</scope>
    <source>
        <strain evidence="2">ATCC 51242</strain>
    </source>
</reference>
<feature type="compositionally biased region" description="Basic and acidic residues" evidence="1">
    <location>
        <begin position="204"/>
        <end position="214"/>
    </location>
</feature>